<dbReference type="PANTHER" id="PTHR10292">
    <property type="entry name" value="CLATHRIN HEAVY CHAIN RELATED"/>
    <property type="match status" value="1"/>
</dbReference>
<reference evidence="2" key="1">
    <citation type="journal article" date="2004" name="Nature">
        <title>Genome duplication in the teleost fish Tetraodon nigroviridis reveals the early vertebrate proto-karyotype.</title>
        <authorList>
            <person name="Jaillon O."/>
            <person name="Aury J.-M."/>
            <person name="Brunet F."/>
            <person name="Petit J.-L."/>
            <person name="Stange-Thomann N."/>
            <person name="Mauceli E."/>
            <person name="Bouneau L."/>
            <person name="Fischer C."/>
            <person name="Ozouf-Costaz C."/>
            <person name="Bernot A."/>
            <person name="Nicaud S."/>
            <person name="Jaffe D."/>
            <person name="Fisher S."/>
            <person name="Lutfalla G."/>
            <person name="Dossat C."/>
            <person name="Segurens B."/>
            <person name="Dasilva C."/>
            <person name="Salanoubat M."/>
            <person name="Levy M."/>
            <person name="Boudet N."/>
            <person name="Castellano S."/>
            <person name="Anthouard V."/>
            <person name="Jubin C."/>
            <person name="Castelli V."/>
            <person name="Katinka M."/>
            <person name="Vacherie B."/>
            <person name="Biemont C."/>
            <person name="Skalli Z."/>
            <person name="Cattolico L."/>
            <person name="Poulain J."/>
            <person name="De Berardinis V."/>
            <person name="Cruaud C."/>
            <person name="Duprat S."/>
            <person name="Brottier P."/>
            <person name="Coutanceau J.-P."/>
            <person name="Gouzy J."/>
            <person name="Parra G."/>
            <person name="Lardier G."/>
            <person name="Chapple C."/>
            <person name="McKernan K.J."/>
            <person name="McEwan P."/>
            <person name="Bosak S."/>
            <person name="Kellis M."/>
            <person name="Volff J.-N."/>
            <person name="Guigo R."/>
            <person name="Zody M.C."/>
            <person name="Mesirov J."/>
            <person name="Lindblad-Toh K."/>
            <person name="Birren B."/>
            <person name="Nusbaum C."/>
            <person name="Kahn D."/>
            <person name="Robinson-Rechavi M."/>
            <person name="Laudet V."/>
            <person name="Schachter V."/>
            <person name="Quetier F."/>
            <person name="Saurin W."/>
            <person name="Scarpelli C."/>
            <person name="Wincker P."/>
            <person name="Lander E.S."/>
            <person name="Weissenbach J."/>
            <person name="Roest Crollius H."/>
        </authorList>
    </citation>
    <scope>NUCLEOTIDE SEQUENCE [LARGE SCALE GENOMIC DNA]</scope>
</reference>
<feature type="non-terminal residue" evidence="2">
    <location>
        <position position="1"/>
    </location>
</feature>
<dbReference type="GO" id="GO:0045334">
    <property type="term" value="C:clathrin-coated endocytic vesicle"/>
    <property type="evidence" value="ECO:0007669"/>
    <property type="project" value="TreeGrafter"/>
</dbReference>
<sequence>GLFYFLGSIVNFSQDPEVHFKYIQAACKTGQQ</sequence>
<protein>
    <submittedName>
        <fullName evidence="2">(spotted green pufferfish) hypothetical protein</fullName>
    </submittedName>
</protein>
<dbReference type="AlphaFoldDB" id="Q4THZ5"/>
<accession>Q4THZ5</accession>
<evidence type="ECO:0000313" key="2">
    <source>
        <dbReference type="EMBL" id="CAF87487.1"/>
    </source>
</evidence>
<feature type="non-terminal residue" evidence="2">
    <location>
        <position position="32"/>
    </location>
</feature>
<dbReference type="SUPFAM" id="SSF48371">
    <property type="entry name" value="ARM repeat"/>
    <property type="match status" value="1"/>
</dbReference>
<reference evidence="2" key="2">
    <citation type="submission" date="2004-02" db="EMBL/GenBank/DDBJ databases">
        <authorList>
            <consortium name="Genoscope"/>
            <consortium name="Whitehead Institute Centre for Genome Research"/>
        </authorList>
    </citation>
    <scope>NUCLEOTIDE SEQUENCE</scope>
</reference>
<dbReference type="EMBL" id="CAAE01002523">
    <property type="protein sequence ID" value="CAF87487.1"/>
    <property type="molecule type" value="Genomic_DNA"/>
</dbReference>
<dbReference type="InterPro" id="IPR016024">
    <property type="entry name" value="ARM-type_fold"/>
</dbReference>
<evidence type="ECO:0000256" key="1">
    <source>
        <dbReference type="PROSITE-ProRule" id="PRU01006"/>
    </source>
</evidence>
<dbReference type="KEGG" id="tng:GSTEN00000207G001"/>
<dbReference type="PANTHER" id="PTHR10292:SF1">
    <property type="entry name" value="CLATHRIN HEAVY CHAIN"/>
    <property type="match status" value="1"/>
</dbReference>
<proteinExistence type="predicted"/>
<comment type="caution">
    <text evidence="2">The sequence shown here is derived from an EMBL/GenBank/DDBJ whole genome shotgun (WGS) entry which is preliminary data.</text>
</comment>
<feature type="repeat" description="CHCR" evidence="1">
    <location>
        <begin position="1"/>
        <end position="32"/>
    </location>
</feature>
<dbReference type="InterPro" id="IPR000547">
    <property type="entry name" value="Clathrin_H-chain/VPS_repeat"/>
</dbReference>
<dbReference type="PROSITE" id="PS50236">
    <property type="entry name" value="CHCR"/>
    <property type="match status" value="1"/>
</dbReference>
<organism evidence="2">
    <name type="scientific">Tetraodon nigroviridis</name>
    <name type="common">Spotted green pufferfish</name>
    <name type="synonym">Chelonodon nigroviridis</name>
    <dbReference type="NCBI Taxonomy" id="99883"/>
    <lineage>
        <taxon>Eukaryota</taxon>
        <taxon>Metazoa</taxon>
        <taxon>Chordata</taxon>
        <taxon>Craniata</taxon>
        <taxon>Vertebrata</taxon>
        <taxon>Euteleostomi</taxon>
        <taxon>Actinopterygii</taxon>
        <taxon>Neopterygii</taxon>
        <taxon>Teleostei</taxon>
        <taxon>Neoteleostei</taxon>
        <taxon>Acanthomorphata</taxon>
        <taxon>Eupercaria</taxon>
        <taxon>Tetraodontiformes</taxon>
        <taxon>Tetradontoidea</taxon>
        <taxon>Tetraodontidae</taxon>
        <taxon>Tetraodon</taxon>
    </lineage>
</organism>
<gene>
    <name evidence="2" type="ORF">GSTENG00000207001</name>
</gene>
<dbReference type="GO" id="GO:0071439">
    <property type="term" value="C:clathrin complex"/>
    <property type="evidence" value="ECO:0007669"/>
    <property type="project" value="TreeGrafter"/>
</dbReference>
<dbReference type="GO" id="GO:0006886">
    <property type="term" value="P:intracellular protein transport"/>
    <property type="evidence" value="ECO:0007669"/>
    <property type="project" value="UniProtKB-UniRule"/>
</dbReference>
<dbReference type="GO" id="GO:0006898">
    <property type="term" value="P:receptor-mediated endocytosis"/>
    <property type="evidence" value="ECO:0007669"/>
    <property type="project" value="TreeGrafter"/>
</dbReference>
<dbReference type="GO" id="GO:0032051">
    <property type="term" value="F:clathrin light chain binding"/>
    <property type="evidence" value="ECO:0007669"/>
    <property type="project" value="TreeGrafter"/>
</dbReference>
<name>Q4THZ5_TETNG</name>
<dbReference type="OrthoDB" id="1718092at2759"/>